<dbReference type="GeneID" id="8848925"/>
<feature type="compositionally biased region" description="Basic and acidic residues" evidence="1">
    <location>
        <begin position="305"/>
        <end position="338"/>
    </location>
</feature>
<protein>
    <submittedName>
        <fullName evidence="2">Predicted protein</fullName>
    </submittedName>
</protein>
<reference evidence="2 3" key="1">
    <citation type="journal article" date="2010" name="Cell">
        <title>The genome of Naegleria gruberi illuminates early eukaryotic versatility.</title>
        <authorList>
            <person name="Fritz-Laylin L.K."/>
            <person name="Prochnik S.E."/>
            <person name="Ginger M.L."/>
            <person name="Dacks J.B."/>
            <person name="Carpenter M.L."/>
            <person name="Field M.C."/>
            <person name="Kuo A."/>
            <person name="Paredez A."/>
            <person name="Chapman J."/>
            <person name="Pham J."/>
            <person name="Shu S."/>
            <person name="Neupane R."/>
            <person name="Cipriano M."/>
            <person name="Mancuso J."/>
            <person name="Tu H."/>
            <person name="Salamov A."/>
            <person name="Lindquist E."/>
            <person name="Shapiro H."/>
            <person name="Lucas S."/>
            <person name="Grigoriev I.V."/>
            <person name="Cande W.Z."/>
            <person name="Fulton C."/>
            <person name="Rokhsar D.S."/>
            <person name="Dawson S.C."/>
        </authorList>
    </citation>
    <scope>NUCLEOTIDE SEQUENCE [LARGE SCALE GENOMIC DNA]</scope>
    <source>
        <strain evidence="2 3">NEG-M</strain>
    </source>
</reference>
<dbReference type="EMBL" id="GG738866">
    <property type="protein sequence ID" value="EFC44866.1"/>
    <property type="molecule type" value="Genomic_DNA"/>
</dbReference>
<proteinExistence type="predicted"/>
<evidence type="ECO:0000313" key="2">
    <source>
        <dbReference type="EMBL" id="EFC44866.1"/>
    </source>
</evidence>
<evidence type="ECO:0000256" key="1">
    <source>
        <dbReference type="SAM" id="MobiDB-lite"/>
    </source>
</evidence>
<dbReference type="VEuPathDB" id="AmoebaDB:NAEGRDRAFT_79648"/>
<organism evidence="3">
    <name type="scientific">Naegleria gruberi</name>
    <name type="common">Amoeba</name>
    <dbReference type="NCBI Taxonomy" id="5762"/>
    <lineage>
        <taxon>Eukaryota</taxon>
        <taxon>Discoba</taxon>
        <taxon>Heterolobosea</taxon>
        <taxon>Tetramitia</taxon>
        <taxon>Eutetramitia</taxon>
        <taxon>Vahlkampfiidae</taxon>
        <taxon>Naegleria</taxon>
    </lineage>
</organism>
<feature type="region of interest" description="Disordered" evidence="1">
    <location>
        <begin position="299"/>
        <end position="338"/>
    </location>
</feature>
<feature type="region of interest" description="Disordered" evidence="1">
    <location>
        <begin position="384"/>
        <end position="457"/>
    </location>
</feature>
<feature type="non-terminal residue" evidence="2">
    <location>
        <position position="457"/>
    </location>
</feature>
<feature type="compositionally biased region" description="Polar residues" evidence="1">
    <location>
        <begin position="19"/>
        <end position="29"/>
    </location>
</feature>
<feature type="region of interest" description="Disordered" evidence="1">
    <location>
        <begin position="1"/>
        <end position="199"/>
    </location>
</feature>
<feature type="compositionally biased region" description="Polar residues" evidence="1">
    <location>
        <begin position="169"/>
        <end position="178"/>
    </location>
</feature>
<keyword evidence="3" id="KW-1185">Reference proteome</keyword>
<sequence>MEYESLIESAPSGGEDESTVPNESLIESAQTDEQQEEEFIEVSETLNESEDKEYNDDQQSNESTNENTNEEVTGEDRIPEEEEVTQEELLTKDEQPQEDVEQQEEIQVAKDEENSEEQMIEEEPADEEKANAFETSSPNGQQSNGEEESPSPKSEPEETQQELRPIQSEAPTLTSPSSFKKKTALKTTSQSLLTLPKWRQDLLQKNKDEIEFRNSLKNKYKTDVHGSVDGRLKKVDEIKSMKDSLSKTYTALKKPAYEPEGKYVPPPKFQKKIEEDKLVFKKRFEYNSTVVKPILSEVSKTSQKVQKERELEKQRKLEEEKKKASVEEEKRRKEVEEKRKLFKKLSEKRPQISGEDLHKQRVEKAREEKLKLKKKVDILYPVYNPKVSTPRDRPQSAQVVEQTKEKKPVTAVRPQTSQARNHISRTQDRPKPVTKPIEEKKVHKPSSTTNTVKEKPT</sequence>
<accession>D2VEF1</accession>
<dbReference type="KEGG" id="ngr:NAEGRDRAFT_79648"/>
<evidence type="ECO:0000313" key="3">
    <source>
        <dbReference type="Proteomes" id="UP000006671"/>
    </source>
</evidence>
<dbReference type="InParanoid" id="D2VEF1"/>
<feature type="compositionally biased region" description="Basic and acidic residues" evidence="1">
    <location>
        <begin position="425"/>
        <end position="441"/>
    </location>
</feature>
<name>D2VEF1_NAEGR</name>
<dbReference type="AlphaFoldDB" id="D2VEF1"/>
<feature type="compositionally biased region" description="Acidic residues" evidence="1">
    <location>
        <begin position="68"/>
        <end position="86"/>
    </location>
</feature>
<feature type="compositionally biased region" description="Acidic residues" evidence="1">
    <location>
        <begin position="113"/>
        <end position="126"/>
    </location>
</feature>
<feature type="compositionally biased region" description="Acidic residues" evidence="1">
    <location>
        <begin position="33"/>
        <end position="56"/>
    </location>
</feature>
<dbReference type="RefSeq" id="XP_002677610.1">
    <property type="nucleotide sequence ID" value="XM_002677564.1"/>
</dbReference>
<gene>
    <name evidence="2" type="ORF">NAEGRDRAFT_79648</name>
</gene>
<dbReference type="OrthoDB" id="10427349at2759"/>
<feature type="compositionally biased region" description="Polar residues" evidence="1">
    <location>
        <begin position="133"/>
        <end position="144"/>
    </location>
</feature>
<dbReference type="Proteomes" id="UP000006671">
    <property type="component" value="Unassembled WGS sequence"/>
</dbReference>